<evidence type="ECO:0008006" key="4">
    <source>
        <dbReference type="Google" id="ProtNLM"/>
    </source>
</evidence>
<proteinExistence type="predicted"/>
<name>A0ABV1RSD8_9BACT</name>
<comment type="caution">
    <text evidence="2">The sequence shown here is derived from an EMBL/GenBank/DDBJ whole genome shotgun (WGS) entry which is preliminary data.</text>
</comment>
<keyword evidence="1" id="KW-0472">Membrane</keyword>
<evidence type="ECO:0000256" key="1">
    <source>
        <dbReference type="SAM" id="Phobius"/>
    </source>
</evidence>
<dbReference type="EMBL" id="JBEOKT010000005">
    <property type="protein sequence ID" value="MER2997310.1"/>
    <property type="molecule type" value="Genomic_DNA"/>
</dbReference>
<keyword evidence="1" id="KW-1133">Transmembrane helix</keyword>
<dbReference type="RefSeq" id="WP_350411704.1">
    <property type="nucleotide sequence ID" value="NZ_JBEOKT010000005.1"/>
</dbReference>
<accession>A0ABV1RSD8</accession>
<gene>
    <name evidence="2" type="ORF">ABS362_07110</name>
</gene>
<evidence type="ECO:0000313" key="3">
    <source>
        <dbReference type="Proteomes" id="UP001476807"/>
    </source>
</evidence>
<dbReference type="Proteomes" id="UP001476807">
    <property type="component" value="Unassembled WGS sequence"/>
</dbReference>
<feature type="transmembrane region" description="Helical" evidence="1">
    <location>
        <begin position="36"/>
        <end position="52"/>
    </location>
</feature>
<organism evidence="2 3">
    <name type="scientific">Pontibacter populi</name>
    <dbReference type="NCBI Taxonomy" id="890055"/>
    <lineage>
        <taxon>Bacteria</taxon>
        <taxon>Pseudomonadati</taxon>
        <taxon>Bacteroidota</taxon>
        <taxon>Cytophagia</taxon>
        <taxon>Cytophagales</taxon>
        <taxon>Hymenobacteraceae</taxon>
        <taxon>Pontibacter</taxon>
    </lineage>
</organism>
<sequence>MVPIPIETTFEESYRQILFIDNFIVTSVAKKNIKRAIVFLTLSIVVILFFFLTDSDSIVAWFVLIPLFWVCFGLYLIYIKWITYRRQKFSLRQFVVEALQENPSVLLCFSESEIQLLQKDRTTIAKWDEFKAFLEDQETVYLFNENPYLAWSFSTKEIGRSAIDGIKEIIRQKSIPLLTIP</sequence>
<protein>
    <recommendedName>
        <fullName evidence="4">YcxB-like protein domain-containing protein</fullName>
    </recommendedName>
</protein>
<keyword evidence="3" id="KW-1185">Reference proteome</keyword>
<reference evidence="2 3" key="1">
    <citation type="submission" date="2024-06" db="EMBL/GenBank/DDBJ databases">
        <title>Pontibacter populi HYL7-15.</title>
        <authorList>
            <person name="Kim M.K."/>
        </authorList>
    </citation>
    <scope>NUCLEOTIDE SEQUENCE [LARGE SCALE GENOMIC DNA]</scope>
    <source>
        <strain evidence="2 3">HYL7-15</strain>
    </source>
</reference>
<evidence type="ECO:0000313" key="2">
    <source>
        <dbReference type="EMBL" id="MER2997310.1"/>
    </source>
</evidence>
<feature type="transmembrane region" description="Helical" evidence="1">
    <location>
        <begin position="58"/>
        <end position="78"/>
    </location>
</feature>
<keyword evidence="1" id="KW-0812">Transmembrane</keyword>